<dbReference type="EMBL" id="JACRAF010000025">
    <property type="protein sequence ID" value="MBI4921965.1"/>
    <property type="molecule type" value="Genomic_DNA"/>
</dbReference>
<evidence type="ECO:0000313" key="3">
    <source>
        <dbReference type="EMBL" id="MBI4921965.1"/>
    </source>
</evidence>
<dbReference type="Proteomes" id="UP000782610">
    <property type="component" value="Unassembled WGS sequence"/>
</dbReference>
<keyword evidence="1" id="KW-0472">Membrane</keyword>
<reference evidence="3" key="1">
    <citation type="submission" date="2020-07" db="EMBL/GenBank/DDBJ databases">
        <title>Huge and variable diversity of episymbiotic CPR bacteria and DPANN archaea in groundwater ecosystems.</title>
        <authorList>
            <person name="He C.Y."/>
            <person name="Keren R."/>
            <person name="Whittaker M."/>
            <person name="Farag I.F."/>
            <person name="Doudna J."/>
            <person name="Cate J.H.D."/>
            <person name="Banfield J.F."/>
        </authorList>
    </citation>
    <scope>NUCLEOTIDE SEQUENCE</scope>
    <source>
        <strain evidence="3">NC_groundwater_1586_Pr3_B-0.1um_66_15</strain>
    </source>
</reference>
<keyword evidence="1" id="KW-0812">Transmembrane</keyword>
<evidence type="ECO:0000256" key="1">
    <source>
        <dbReference type="SAM" id="Phobius"/>
    </source>
</evidence>
<feature type="signal peptide" evidence="2">
    <location>
        <begin position="1"/>
        <end position="19"/>
    </location>
</feature>
<sequence>MKRLALALALALLASPVGAERLAQIVSSRNVQITSSFDGATLSLFGTIEADTPGVALTGPYNVIVIVTGPLQDRVARLKTNRLGIWTNTDQVQFKQFPSFYSVLSSGRLELIAEPTLLAEDSILPEDQARLAAQSVGLKGEMFGAELVRLMTQEGHFSLNEDGVHFLSDTAYMGQVTLPSDVANGPFIAHTLVLKDKQLVAEGSQGFSVRKTGFENFVFVAARQYPLLYGIVCVILALGTGWLAGVAFKR</sequence>
<gene>
    <name evidence="3" type="ORF">HY834_09470</name>
</gene>
<feature type="transmembrane region" description="Helical" evidence="1">
    <location>
        <begin position="227"/>
        <end position="248"/>
    </location>
</feature>
<protein>
    <submittedName>
        <fullName evidence="3">TIGR02186 family protein</fullName>
    </submittedName>
</protein>
<organism evidence="3 4">
    <name type="scientific">Devosia nanyangense</name>
    <dbReference type="NCBI Taxonomy" id="1228055"/>
    <lineage>
        <taxon>Bacteria</taxon>
        <taxon>Pseudomonadati</taxon>
        <taxon>Pseudomonadota</taxon>
        <taxon>Alphaproteobacteria</taxon>
        <taxon>Hyphomicrobiales</taxon>
        <taxon>Devosiaceae</taxon>
        <taxon>Devosia</taxon>
    </lineage>
</organism>
<evidence type="ECO:0000313" key="4">
    <source>
        <dbReference type="Proteomes" id="UP000782610"/>
    </source>
</evidence>
<comment type="caution">
    <text evidence="3">The sequence shown here is derived from an EMBL/GenBank/DDBJ whole genome shotgun (WGS) entry which is preliminary data.</text>
</comment>
<proteinExistence type="predicted"/>
<feature type="chain" id="PRO_5037573623" evidence="2">
    <location>
        <begin position="20"/>
        <end position="250"/>
    </location>
</feature>
<dbReference type="AlphaFoldDB" id="A0A933NY72"/>
<keyword evidence="1" id="KW-1133">Transmembrane helix</keyword>
<evidence type="ECO:0000256" key="2">
    <source>
        <dbReference type="SAM" id="SignalP"/>
    </source>
</evidence>
<dbReference type="InterPro" id="IPR019088">
    <property type="entry name" value="CHP02186-rel_TM"/>
</dbReference>
<dbReference type="Pfam" id="PF09608">
    <property type="entry name" value="Alph_Pro_TM"/>
    <property type="match status" value="1"/>
</dbReference>
<keyword evidence="2" id="KW-0732">Signal</keyword>
<accession>A0A933NY72</accession>
<name>A0A933NY72_9HYPH</name>